<accession>A0A239BJK2</accession>
<name>A0A239BJK2_9FLAO</name>
<dbReference type="RefSeq" id="WP_089372806.1">
    <property type="nucleotide sequence ID" value="NZ_BMEP01000005.1"/>
</dbReference>
<gene>
    <name evidence="1" type="ORF">SAMN06265376_106193</name>
</gene>
<dbReference type="EMBL" id="FZNY01000006">
    <property type="protein sequence ID" value="SNS07561.1"/>
    <property type="molecule type" value="Genomic_DNA"/>
</dbReference>
<evidence type="ECO:0008006" key="3">
    <source>
        <dbReference type="Google" id="ProtNLM"/>
    </source>
</evidence>
<reference evidence="1 2" key="1">
    <citation type="submission" date="2017-06" db="EMBL/GenBank/DDBJ databases">
        <authorList>
            <person name="Kim H.J."/>
            <person name="Triplett B.A."/>
        </authorList>
    </citation>
    <scope>NUCLEOTIDE SEQUENCE [LARGE SCALE GENOMIC DNA]</scope>
    <source>
        <strain evidence="1 2">DSM 25597</strain>
    </source>
</reference>
<organism evidence="1 2">
    <name type="scientific">Dokdonia pacifica</name>
    <dbReference type="NCBI Taxonomy" id="1627892"/>
    <lineage>
        <taxon>Bacteria</taxon>
        <taxon>Pseudomonadati</taxon>
        <taxon>Bacteroidota</taxon>
        <taxon>Flavobacteriia</taxon>
        <taxon>Flavobacteriales</taxon>
        <taxon>Flavobacteriaceae</taxon>
        <taxon>Dokdonia</taxon>
    </lineage>
</organism>
<dbReference type="Proteomes" id="UP000198379">
    <property type="component" value="Unassembled WGS sequence"/>
</dbReference>
<sequence>MKKLLCILAFISLYSCSSDDEPCTCIGEYTLINGVDQMGNTFSANDVDCETGERPESPLPDNALFLGCQG</sequence>
<protein>
    <recommendedName>
        <fullName evidence="3">Lipoprotein</fullName>
    </recommendedName>
</protein>
<evidence type="ECO:0000313" key="2">
    <source>
        <dbReference type="Proteomes" id="UP000198379"/>
    </source>
</evidence>
<dbReference type="OrthoDB" id="881763at2"/>
<proteinExistence type="predicted"/>
<dbReference type="AlphaFoldDB" id="A0A239BJK2"/>
<dbReference type="PROSITE" id="PS51257">
    <property type="entry name" value="PROKAR_LIPOPROTEIN"/>
    <property type="match status" value="1"/>
</dbReference>
<evidence type="ECO:0000313" key="1">
    <source>
        <dbReference type="EMBL" id="SNS07561.1"/>
    </source>
</evidence>
<keyword evidence="2" id="KW-1185">Reference proteome</keyword>